<dbReference type="PANTHER" id="PTHR23407">
    <property type="entry name" value="ATPASE INHIBITOR/5-FORMYLTETRAHYDROFOLATE CYCLO-LIGASE"/>
    <property type="match status" value="1"/>
</dbReference>
<comment type="catalytic activity">
    <reaction evidence="5">
        <text>(6S)-5-formyl-5,6,7,8-tetrahydrofolate + ATP = (6R)-5,10-methenyltetrahydrofolate + ADP + phosphate</text>
        <dbReference type="Rhea" id="RHEA:10488"/>
        <dbReference type="ChEBI" id="CHEBI:30616"/>
        <dbReference type="ChEBI" id="CHEBI:43474"/>
        <dbReference type="ChEBI" id="CHEBI:57455"/>
        <dbReference type="ChEBI" id="CHEBI:57457"/>
        <dbReference type="ChEBI" id="CHEBI:456216"/>
        <dbReference type="EC" id="6.3.3.2"/>
    </reaction>
</comment>
<dbReference type="InterPro" id="IPR002698">
    <property type="entry name" value="FTHF_cligase"/>
</dbReference>
<dbReference type="PIRSF" id="PIRSF006806">
    <property type="entry name" value="FTHF_cligase"/>
    <property type="match status" value="1"/>
</dbReference>
<dbReference type="NCBIfam" id="TIGR02727">
    <property type="entry name" value="MTHFS_bact"/>
    <property type="match status" value="1"/>
</dbReference>
<comment type="cofactor">
    <cofactor evidence="5">
        <name>Mg(2+)</name>
        <dbReference type="ChEBI" id="CHEBI:18420"/>
    </cofactor>
</comment>
<gene>
    <name evidence="7" type="ORF">A5888_003698</name>
    <name evidence="6" type="ORF">A5888_004124</name>
</gene>
<protein>
    <recommendedName>
        <fullName evidence="5">5-formyltetrahydrofolate cyclo-ligase</fullName>
        <ecNumber evidence="5">6.3.3.2</ecNumber>
    </recommendedName>
</protein>
<dbReference type="OrthoDB" id="9801938at2"/>
<dbReference type="AlphaFoldDB" id="A0A242JWP0"/>
<evidence type="ECO:0000313" key="6">
    <source>
        <dbReference type="EMBL" id="OTP09736.1"/>
    </source>
</evidence>
<dbReference type="PANTHER" id="PTHR23407:SF1">
    <property type="entry name" value="5-FORMYLTETRAHYDROFOLATE CYCLO-LIGASE"/>
    <property type="match status" value="1"/>
</dbReference>
<evidence type="ECO:0000256" key="3">
    <source>
        <dbReference type="ARBA" id="ARBA00022840"/>
    </source>
</evidence>
<dbReference type="EC" id="6.3.3.2" evidence="5"/>
<dbReference type="InterPro" id="IPR037171">
    <property type="entry name" value="NagB/RpiA_transferase-like"/>
</dbReference>
<evidence type="ECO:0000256" key="1">
    <source>
        <dbReference type="ARBA" id="ARBA00010638"/>
    </source>
</evidence>
<reference evidence="6" key="1">
    <citation type="submission" date="2017-05" db="EMBL/GenBank/DDBJ databases">
        <title>The Genome Sequence of Enterococcus sp. 9E7_DIV0242.</title>
        <authorList>
            <consortium name="The Broad Institute Genomics Platform"/>
            <consortium name="The Broad Institute Genomic Center for Infectious Diseases"/>
            <person name="Earl A."/>
            <person name="Manson A."/>
            <person name="Schwartman J."/>
            <person name="Gilmore M."/>
            <person name="Abouelleil A."/>
            <person name="Cao P."/>
            <person name="Chapman S."/>
            <person name="Cusick C."/>
            <person name="Shea T."/>
            <person name="Young S."/>
            <person name="Neafsey D."/>
            <person name="Nusbaum C."/>
            <person name="Birren B."/>
        </authorList>
    </citation>
    <scope>NUCLEOTIDE SEQUENCE [LARGE SCALE GENOMIC DNA]</scope>
    <source>
        <strain evidence="6">9E7_DIV0242</strain>
    </source>
</reference>
<dbReference type="Gene3D" id="3.40.50.10420">
    <property type="entry name" value="NagB/RpiA/CoA transferase-like"/>
    <property type="match status" value="1"/>
</dbReference>
<organism evidence="6">
    <name type="scientific">Candidatus Enterococcus clewellii</name>
    <dbReference type="NCBI Taxonomy" id="1834193"/>
    <lineage>
        <taxon>Bacteria</taxon>
        <taxon>Bacillati</taxon>
        <taxon>Bacillota</taxon>
        <taxon>Bacilli</taxon>
        <taxon>Lactobacillales</taxon>
        <taxon>Enterococcaceae</taxon>
        <taxon>Enterococcus</taxon>
    </lineage>
</organism>
<evidence type="ECO:0000256" key="2">
    <source>
        <dbReference type="ARBA" id="ARBA00022741"/>
    </source>
</evidence>
<dbReference type="GO" id="GO:0046872">
    <property type="term" value="F:metal ion binding"/>
    <property type="evidence" value="ECO:0007669"/>
    <property type="project" value="UniProtKB-KW"/>
</dbReference>
<keyword evidence="5" id="KW-0460">Magnesium</keyword>
<feature type="binding site" evidence="4">
    <location>
        <position position="56"/>
    </location>
    <ligand>
        <name>substrate</name>
    </ligand>
</feature>
<evidence type="ECO:0000256" key="5">
    <source>
        <dbReference type="RuleBase" id="RU361279"/>
    </source>
</evidence>
<keyword evidence="8" id="KW-1185">Reference proteome</keyword>
<dbReference type="Proteomes" id="UP000195141">
    <property type="component" value="Chromosome"/>
</dbReference>
<keyword evidence="2 4" id="KW-0547">Nucleotide-binding</keyword>
<dbReference type="GO" id="GO:0005524">
    <property type="term" value="F:ATP binding"/>
    <property type="evidence" value="ECO:0007669"/>
    <property type="project" value="UniProtKB-KW"/>
</dbReference>
<proteinExistence type="inferred from homology"/>
<evidence type="ECO:0000313" key="7">
    <source>
        <dbReference type="EMBL" id="WYJ91925.1"/>
    </source>
</evidence>
<feature type="binding site" evidence="4">
    <location>
        <begin position="3"/>
        <end position="7"/>
    </location>
    <ligand>
        <name>ATP</name>
        <dbReference type="ChEBI" id="CHEBI:30616"/>
    </ligand>
</feature>
<dbReference type="Pfam" id="PF01812">
    <property type="entry name" value="5-FTHF_cyc-lig"/>
    <property type="match status" value="1"/>
</dbReference>
<dbReference type="RefSeq" id="WP_086351087.1">
    <property type="nucleotide sequence ID" value="NZ_CP147247.1"/>
</dbReference>
<dbReference type="GO" id="GO:0030272">
    <property type="term" value="F:5-formyltetrahydrofolate cyclo-ligase activity"/>
    <property type="evidence" value="ECO:0007669"/>
    <property type="project" value="UniProtKB-EC"/>
</dbReference>
<dbReference type="GO" id="GO:0009396">
    <property type="term" value="P:folic acid-containing compound biosynthetic process"/>
    <property type="evidence" value="ECO:0007669"/>
    <property type="project" value="TreeGrafter"/>
</dbReference>
<evidence type="ECO:0000256" key="4">
    <source>
        <dbReference type="PIRSR" id="PIRSR006806-1"/>
    </source>
</evidence>
<dbReference type="SUPFAM" id="SSF100950">
    <property type="entry name" value="NagB/RpiA/CoA transferase-like"/>
    <property type="match status" value="1"/>
</dbReference>
<keyword evidence="3 4" id="KW-0067">ATP-binding</keyword>
<dbReference type="InterPro" id="IPR024185">
    <property type="entry name" value="FTHF_cligase-like_sf"/>
</dbReference>
<dbReference type="EMBL" id="CP147247">
    <property type="protein sequence ID" value="WYJ91925.1"/>
    <property type="molecule type" value="Genomic_DNA"/>
</dbReference>
<accession>A0A242JWP0</accession>
<dbReference type="GO" id="GO:0035999">
    <property type="term" value="P:tetrahydrofolate interconversion"/>
    <property type="evidence" value="ECO:0007669"/>
    <property type="project" value="TreeGrafter"/>
</dbReference>
<keyword evidence="5" id="KW-0479">Metal-binding</keyword>
<reference evidence="7" key="2">
    <citation type="submission" date="2017-05" db="EMBL/GenBank/DDBJ databases">
        <authorList>
            <consortium name="The Broad Institute Genomics Platform"/>
            <consortium name="The Broad Institute Genomic Center for Infectious Diseases"/>
            <person name="Earl A."/>
            <person name="Manson A."/>
            <person name="Schwartman J."/>
            <person name="Gilmore M."/>
            <person name="Abouelleil A."/>
            <person name="Cao P."/>
            <person name="Chapman S."/>
            <person name="Cusick C."/>
            <person name="Shea T."/>
            <person name="Young S."/>
            <person name="Neafsey D."/>
            <person name="Nusbaum C."/>
            <person name="Birren B."/>
        </authorList>
    </citation>
    <scope>NUCLEOTIDE SEQUENCE</scope>
    <source>
        <strain evidence="7">9E7_DIV0242</strain>
    </source>
</reference>
<name>A0A242JWP0_9ENTE</name>
<feature type="binding site" evidence="4">
    <location>
        <begin position="131"/>
        <end position="139"/>
    </location>
    <ligand>
        <name>ATP</name>
        <dbReference type="ChEBI" id="CHEBI:30616"/>
    </ligand>
</feature>
<comment type="similarity">
    <text evidence="1 5">Belongs to the 5-formyltetrahydrofolate cyclo-ligase family.</text>
</comment>
<evidence type="ECO:0000313" key="8">
    <source>
        <dbReference type="Proteomes" id="UP000195141"/>
    </source>
</evidence>
<sequence>MEKKKIRTLGLASLNWLYRNKELKAAKEQQILQQLFEDEYWTQAQTIGVVKAVPFEFDTSTVISKAWAQGKQVTVPKAENTQMTFHRITPESLFVRSSFGVEEPADEQETALQEIDLLIVPGLVFTVAGFRVGFGGGYYDRVLEEFQGNSCSLVFSEQIQECWKAEAFDRQIDKLFIN</sequence>
<keyword evidence="6" id="KW-0436">Ligase</keyword>
<reference evidence="7" key="3">
    <citation type="submission" date="2024-03" db="EMBL/GenBank/DDBJ databases">
        <title>The Genome Sequence of Enterococcus sp. DIV0242b.</title>
        <authorList>
            <consortium name="The Broad Institute Genomics Platform"/>
            <consortium name="The Broad Institute Microbial Omics Core"/>
            <consortium name="The Broad Institute Genomic Center for Infectious Diseases"/>
            <person name="Earl A."/>
            <person name="Manson A."/>
            <person name="Gilmore M."/>
            <person name="Schwartman J."/>
            <person name="Shea T."/>
            <person name="Abouelleil A."/>
            <person name="Cao P."/>
            <person name="Chapman S."/>
            <person name="Cusick C."/>
            <person name="Young S."/>
            <person name="Neafsey D."/>
            <person name="Nusbaum C."/>
            <person name="Birren B."/>
        </authorList>
    </citation>
    <scope>NUCLEOTIDE SEQUENCE</scope>
    <source>
        <strain evidence="7">9E7_DIV0242</strain>
    </source>
</reference>
<dbReference type="EMBL" id="NGMM01000010">
    <property type="protein sequence ID" value="OTP09736.1"/>
    <property type="molecule type" value="Genomic_DNA"/>
</dbReference>